<sequence>MSSTPSDPAQQPADASADLFGLEAWADYLEPRSLPVRVSVQARLRRLLNNDNTTLQQLTQLVRQDPVLCLHVTRLAQQKHRAKGSTVTGIEHAVGSLGLEPLEQLCRQLETLKVNPTSVQQKMYFRAIADSQHASLQAAELCRQRGLPFVEEVRLAALLYGFVHWMLWLHAPLHKHLYQKRVLEDGIDVVLAEQDLFGCTAQELGAELAQRWDLPELTCEALDHGTSPSHHDLNQLHRRAVKDPRLGQLEQRDINQLAQQRFFPVKLGNWLALTTTRGWHSKKAARLFDVMADYLSSDANQILGLLHTNCAEASRQFHVPGTLSPATEMLFIPSSPHHLGVLSEKEIARLAKTAPRPVKPKPPKPEQDQVDKPAPPVTEHLHPHIYQQVLERFQNGFDGYTKPAQILQALIQGLHQGLGLARLNLMVIKGTQAESLRNLGLPKGHPMAELSLSLEVPSLFKRLSEKPAGIWLDTQKRSTLAPMLPESFTTALGDHDCLLMSVFRDDKPLALIYADDLPAHATLSAFQYEQFRQLCAAATLRLKHLPG</sequence>
<evidence type="ECO:0000313" key="4">
    <source>
        <dbReference type="Proteomes" id="UP000186895"/>
    </source>
</evidence>
<name>A0A1N6TUF7_9GAMM</name>
<dbReference type="Proteomes" id="UP000186895">
    <property type="component" value="Unassembled WGS sequence"/>
</dbReference>
<evidence type="ECO:0000256" key="1">
    <source>
        <dbReference type="SAM" id="MobiDB-lite"/>
    </source>
</evidence>
<feature type="region of interest" description="Disordered" evidence="1">
    <location>
        <begin position="353"/>
        <end position="375"/>
    </location>
</feature>
<dbReference type="InterPro" id="IPR013976">
    <property type="entry name" value="HDOD"/>
</dbReference>
<organism evidence="3 4">
    <name type="scientific">Marinobacterium stanieri</name>
    <dbReference type="NCBI Taxonomy" id="49186"/>
    <lineage>
        <taxon>Bacteria</taxon>
        <taxon>Pseudomonadati</taxon>
        <taxon>Pseudomonadota</taxon>
        <taxon>Gammaproteobacteria</taxon>
        <taxon>Oceanospirillales</taxon>
        <taxon>Oceanospirillaceae</taxon>
        <taxon>Marinobacterium</taxon>
    </lineage>
</organism>
<evidence type="ECO:0000259" key="2">
    <source>
        <dbReference type="PROSITE" id="PS51833"/>
    </source>
</evidence>
<feature type="domain" description="HDOD" evidence="2">
    <location>
        <begin position="34"/>
        <end position="228"/>
    </location>
</feature>
<dbReference type="PANTHER" id="PTHR33525">
    <property type="match status" value="1"/>
</dbReference>
<keyword evidence="4" id="KW-1185">Reference proteome</keyword>
<proteinExistence type="predicted"/>
<dbReference type="PANTHER" id="PTHR33525:SF3">
    <property type="entry name" value="RIBONUCLEASE Y"/>
    <property type="match status" value="1"/>
</dbReference>
<dbReference type="STRING" id="49186.SAMN05421647_10634"/>
<dbReference type="eggNOG" id="COG1639">
    <property type="taxonomic scope" value="Bacteria"/>
</dbReference>
<evidence type="ECO:0000313" key="3">
    <source>
        <dbReference type="EMBL" id="SIQ56959.1"/>
    </source>
</evidence>
<dbReference type="EMBL" id="FTMN01000006">
    <property type="protein sequence ID" value="SIQ56959.1"/>
    <property type="molecule type" value="Genomic_DNA"/>
</dbReference>
<dbReference type="InterPro" id="IPR052340">
    <property type="entry name" value="RNase_Y/CdgJ"/>
</dbReference>
<dbReference type="Gene3D" id="1.10.3210.10">
    <property type="entry name" value="Hypothetical protein af1432"/>
    <property type="match status" value="1"/>
</dbReference>
<accession>A0A1N6TUF7</accession>
<protein>
    <submittedName>
        <fullName evidence="3">HDOD domain-containing protein</fullName>
    </submittedName>
</protein>
<reference evidence="4" key="1">
    <citation type="submission" date="2017-01" db="EMBL/GenBank/DDBJ databases">
        <authorList>
            <person name="Varghese N."/>
            <person name="Submissions S."/>
        </authorList>
    </citation>
    <scope>NUCLEOTIDE SEQUENCE [LARGE SCALE GENOMIC DNA]</scope>
    <source>
        <strain evidence="4">DSM 7027</strain>
    </source>
</reference>
<dbReference type="PROSITE" id="PS51833">
    <property type="entry name" value="HDOD"/>
    <property type="match status" value="1"/>
</dbReference>
<dbReference type="Pfam" id="PF08668">
    <property type="entry name" value="HDOD"/>
    <property type="match status" value="1"/>
</dbReference>
<dbReference type="SUPFAM" id="SSF109604">
    <property type="entry name" value="HD-domain/PDEase-like"/>
    <property type="match status" value="1"/>
</dbReference>
<dbReference type="AlphaFoldDB" id="A0A1N6TUF7"/>
<gene>
    <name evidence="3" type="ORF">SAMN05421647_10634</name>
</gene>
<dbReference type="RefSeq" id="WP_076463225.1">
    <property type="nucleotide sequence ID" value="NZ_FTMN01000006.1"/>
</dbReference>